<feature type="transmembrane region" description="Helical" evidence="1">
    <location>
        <begin position="73"/>
        <end position="94"/>
    </location>
</feature>
<dbReference type="EMBL" id="JBEPMP010000001">
    <property type="protein sequence ID" value="MET3728091.1"/>
    <property type="molecule type" value="Genomic_DNA"/>
</dbReference>
<dbReference type="RefSeq" id="WP_198767565.1">
    <property type="nucleotide sequence ID" value="NZ_JAEACF010000001.1"/>
</dbReference>
<evidence type="ECO:0000313" key="2">
    <source>
        <dbReference type="EMBL" id="MET3728091.1"/>
    </source>
</evidence>
<reference evidence="2 3" key="1">
    <citation type="submission" date="2024-06" db="EMBL/GenBank/DDBJ databases">
        <title>Genomic Encyclopedia of Type Strains, Phase IV (KMG-IV): sequencing the most valuable type-strain genomes for metagenomic binning, comparative biology and taxonomic classification.</title>
        <authorList>
            <person name="Goeker M."/>
        </authorList>
    </citation>
    <scope>NUCLEOTIDE SEQUENCE [LARGE SCALE GENOMIC DNA]</scope>
    <source>
        <strain evidence="2 3">DSM 100124</strain>
    </source>
</reference>
<feature type="transmembrane region" description="Helical" evidence="1">
    <location>
        <begin position="174"/>
        <end position="196"/>
    </location>
</feature>
<keyword evidence="1" id="KW-0812">Transmembrane</keyword>
<evidence type="ECO:0000256" key="1">
    <source>
        <dbReference type="SAM" id="Phobius"/>
    </source>
</evidence>
<gene>
    <name evidence="2" type="ORF">ABID52_001672</name>
</gene>
<evidence type="ECO:0000313" key="3">
    <source>
        <dbReference type="Proteomes" id="UP001549097"/>
    </source>
</evidence>
<keyword evidence="1" id="KW-1133">Transmembrane helix</keyword>
<organism evidence="2 3">
    <name type="scientific">Fictibacillus halophilus</name>
    <dbReference type="NCBI Taxonomy" id="1610490"/>
    <lineage>
        <taxon>Bacteria</taxon>
        <taxon>Bacillati</taxon>
        <taxon>Bacillota</taxon>
        <taxon>Bacilli</taxon>
        <taxon>Bacillales</taxon>
        <taxon>Fictibacillaceae</taxon>
        <taxon>Fictibacillus</taxon>
    </lineage>
</organism>
<name>A0ABV2LHP7_9BACL</name>
<sequence length="206" mass="23782">MKRLLTSITLMLNFTGNLVILNGLWLLFTFLGLIAFGLFPSTAALFAVIRKSLRSKSDLNMLKDYWFYYKKEFIRSNVLGSITIFLVYFFYIDWRLVQSLSFPYSLLGYIFLLCLLLVSSTVFIYLFAMMAHYEIALSRAIKMSFLVGLLHPISTVLMLMIAGGLYYLFSTLPILIPFFSVSVYAYVVMKWALFIFEKNDNKTQAA</sequence>
<feature type="transmembrane region" description="Helical" evidence="1">
    <location>
        <begin position="145"/>
        <end position="168"/>
    </location>
</feature>
<proteinExistence type="predicted"/>
<dbReference type="Pfam" id="PF04854">
    <property type="entry name" value="DUF624"/>
    <property type="match status" value="1"/>
</dbReference>
<keyword evidence="1" id="KW-0472">Membrane</keyword>
<accession>A0ABV2LHP7</accession>
<dbReference type="Proteomes" id="UP001549097">
    <property type="component" value="Unassembled WGS sequence"/>
</dbReference>
<dbReference type="InterPro" id="IPR006938">
    <property type="entry name" value="DUF624"/>
</dbReference>
<keyword evidence="3" id="KW-1185">Reference proteome</keyword>
<protein>
    <submittedName>
        <fullName evidence="2">Membrane protein YesL</fullName>
    </submittedName>
</protein>
<feature type="transmembrane region" description="Helical" evidence="1">
    <location>
        <begin position="106"/>
        <end position="133"/>
    </location>
</feature>
<comment type="caution">
    <text evidence="2">The sequence shown here is derived from an EMBL/GenBank/DDBJ whole genome shotgun (WGS) entry which is preliminary data.</text>
</comment>
<feature type="transmembrane region" description="Helical" evidence="1">
    <location>
        <begin position="26"/>
        <end position="49"/>
    </location>
</feature>